<dbReference type="PROSITE" id="PS01359">
    <property type="entry name" value="ZF_PHD_1"/>
    <property type="match status" value="1"/>
</dbReference>
<dbReference type="InterPro" id="IPR019786">
    <property type="entry name" value="Zinc_finger_PHD-type_CS"/>
</dbReference>
<dbReference type="InterPro" id="IPR013083">
    <property type="entry name" value="Znf_RING/FYVE/PHD"/>
</dbReference>
<dbReference type="SMART" id="SM00249">
    <property type="entry name" value="PHD"/>
    <property type="match status" value="1"/>
</dbReference>
<protein>
    <recommendedName>
        <fullName evidence="7">PHD-type domain-containing protein</fullName>
    </recommendedName>
</protein>
<keyword evidence="2 4" id="KW-0863">Zinc-finger</keyword>
<evidence type="ECO:0000313" key="9">
    <source>
        <dbReference type="Proteomes" id="UP000268162"/>
    </source>
</evidence>
<name>A0A4P9ZNT7_9FUNG</name>
<evidence type="ECO:0000256" key="2">
    <source>
        <dbReference type="ARBA" id="ARBA00022771"/>
    </source>
</evidence>
<dbReference type="InterPro" id="IPR001965">
    <property type="entry name" value="Znf_PHD"/>
</dbReference>
<feature type="signal peptide" evidence="6">
    <location>
        <begin position="1"/>
        <end position="24"/>
    </location>
</feature>
<evidence type="ECO:0000256" key="3">
    <source>
        <dbReference type="ARBA" id="ARBA00022833"/>
    </source>
</evidence>
<accession>A0A4P9ZNT7</accession>
<dbReference type="Gene3D" id="3.30.40.10">
    <property type="entry name" value="Zinc/RING finger domain, C3HC4 (zinc finger)"/>
    <property type="match status" value="1"/>
</dbReference>
<evidence type="ECO:0000313" key="8">
    <source>
        <dbReference type="EMBL" id="RKP35007.1"/>
    </source>
</evidence>
<dbReference type="PROSITE" id="PS50016">
    <property type="entry name" value="ZF_PHD_2"/>
    <property type="match status" value="1"/>
</dbReference>
<gene>
    <name evidence="8" type="ORF">BJ085DRAFT_27533</name>
</gene>
<feature type="domain" description="PHD-type" evidence="7">
    <location>
        <begin position="413"/>
        <end position="467"/>
    </location>
</feature>
<reference evidence="9" key="1">
    <citation type="journal article" date="2018" name="Nat. Microbiol.">
        <title>Leveraging single-cell genomics to expand the fungal tree of life.</title>
        <authorList>
            <person name="Ahrendt S.R."/>
            <person name="Quandt C.A."/>
            <person name="Ciobanu D."/>
            <person name="Clum A."/>
            <person name="Salamov A."/>
            <person name="Andreopoulos B."/>
            <person name="Cheng J.F."/>
            <person name="Woyke T."/>
            <person name="Pelin A."/>
            <person name="Henrissat B."/>
            <person name="Reynolds N.K."/>
            <person name="Benny G.L."/>
            <person name="Smith M.E."/>
            <person name="James T.Y."/>
            <person name="Grigoriev I.V."/>
        </authorList>
    </citation>
    <scope>NUCLEOTIDE SEQUENCE [LARGE SCALE GENOMIC DNA]</scope>
    <source>
        <strain evidence="9">RSA 468</strain>
    </source>
</reference>
<evidence type="ECO:0000256" key="1">
    <source>
        <dbReference type="ARBA" id="ARBA00022723"/>
    </source>
</evidence>
<feature type="compositionally biased region" description="Low complexity" evidence="5">
    <location>
        <begin position="202"/>
        <end position="213"/>
    </location>
</feature>
<evidence type="ECO:0000256" key="6">
    <source>
        <dbReference type="SAM" id="SignalP"/>
    </source>
</evidence>
<dbReference type="InterPro" id="IPR011011">
    <property type="entry name" value="Znf_FYVE_PHD"/>
</dbReference>
<dbReference type="Pfam" id="PF00628">
    <property type="entry name" value="PHD"/>
    <property type="match status" value="1"/>
</dbReference>
<keyword evidence="9" id="KW-1185">Reference proteome</keyword>
<proteinExistence type="predicted"/>
<keyword evidence="6" id="KW-0732">Signal</keyword>
<keyword evidence="3" id="KW-0862">Zinc</keyword>
<sequence>MTTIPPGVEVVLTALCFTLLLANGDDHSGTTQTVLSHLLPTSSTTPADATATTTQPKPSLLAAVHVAWTDLLDATGDLVPSTSTPTPTARCPSAAFNQAILASAVVSQGYLPDSTRLPWALDRILVHLGISPPVLAGWFDIFTPPPGPQETPQAPPLAASDFARRFIALSSLHSGLEPCLALTLPAESGANQLQKQSPPSPETTKTPSTEASPRLPQYLRFLADEDIVSPPEHLEVELSIYSPTAPTTSQPTSGSQGTSQWLLDNASRIPMSNAACQSTADFLRKQWNQIGPAPISTRGKYTLQSIIVQSDSADSPYFTLYDRDLVEPSKWKHWEGNRPTKMSSLPQPLVGPDSRIAWLFYRLSRDPVVSDRATDVQSVTQSLDTSRDHNIDYGDYDLNDPENFATADDMLDFIACKICMSGDEVPENQIVLCDQCDEGVHQTCQVPSISEKDLTYDPWYCAECWAAVRSERAGNSSVASTGVKRKFGENP</sequence>
<dbReference type="GO" id="GO:0008270">
    <property type="term" value="F:zinc ion binding"/>
    <property type="evidence" value="ECO:0007669"/>
    <property type="project" value="UniProtKB-KW"/>
</dbReference>
<feature type="region of interest" description="Disordered" evidence="5">
    <location>
        <begin position="190"/>
        <end position="214"/>
    </location>
</feature>
<dbReference type="EMBL" id="ML002991">
    <property type="protein sequence ID" value="RKP35007.1"/>
    <property type="molecule type" value="Genomic_DNA"/>
</dbReference>
<evidence type="ECO:0000256" key="4">
    <source>
        <dbReference type="PROSITE-ProRule" id="PRU00146"/>
    </source>
</evidence>
<keyword evidence="1" id="KW-0479">Metal-binding</keyword>
<evidence type="ECO:0000256" key="5">
    <source>
        <dbReference type="SAM" id="MobiDB-lite"/>
    </source>
</evidence>
<dbReference type="Proteomes" id="UP000268162">
    <property type="component" value="Unassembled WGS sequence"/>
</dbReference>
<evidence type="ECO:0000259" key="7">
    <source>
        <dbReference type="PROSITE" id="PS50016"/>
    </source>
</evidence>
<dbReference type="InterPro" id="IPR019787">
    <property type="entry name" value="Znf_PHD-finger"/>
</dbReference>
<feature type="chain" id="PRO_5020941723" description="PHD-type domain-containing protein" evidence="6">
    <location>
        <begin position="25"/>
        <end position="491"/>
    </location>
</feature>
<dbReference type="SUPFAM" id="SSF57903">
    <property type="entry name" value="FYVE/PHD zinc finger"/>
    <property type="match status" value="1"/>
</dbReference>
<dbReference type="AlphaFoldDB" id="A0A4P9ZNT7"/>
<organism evidence="8 9">
    <name type="scientific">Dimargaris cristalligena</name>
    <dbReference type="NCBI Taxonomy" id="215637"/>
    <lineage>
        <taxon>Eukaryota</taxon>
        <taxon>Fungi</taxon>
        <taxon>Fungi incertae sedis</taxon>
        <taxon>Zoopagomycota</taxon>
        <taxon>Kickxellomycotina</taxon>
        <taxon>Dimargaritomycetes</taxon>
        <taxon>Dimargaritales</taxon>
        <taxon>Dimargaritaceae</taxon>
        <taxon>Dimargaris</taxon>
    </lineage>
</organism>